<dbReference type="SUPFAM" id="SSF54862">
    <property type="entry name" value="4Fe-4S ferredoxins"/>
    <property type="match status" value="1"/>
</dbReference>
<dbReference type="Pfam" id="PF14711">
    <property type="entry name" value="Nitr_red_bet_C"/>
    <property type="match status" value="1"/>
</dbReference>
<dbReference type="InterPro" id="IPR017896">
    <property type="entry name" value="4Fe4S_Fe-S-bd"/>
</dbReference>
<dbReference type="GO" id="GO:0051539">
    <property type="term" value="F:4 iron, 4 sulfur cluster binding"/>
    <property type="evidence" value="ECO:0007669"/>
    <property type="project" value="UniProtKB-KW"/>
</dbReference>
<evidence type="ECO:0000256" key="12">
    <source>
        <dbReference type="SAM" id="MobiDB-lite"/>
    </source>
</evidence>
<keyword evidence="8" id="KW-0249">Electron transport</keyword>
<dbReference type="PROSITE" id="PS51379">
    <property type="entry name" value="4FE4S_FER_2"/>
    <property type="match status" value="3"/>
</dbReference>
<reference evidence="14" key="1">
    <citation type="submission" date="2020-12" db="EMBL/GenBank/DDBJ databases">
        <title>Geomonas sp. Red875, isolated from river sediment.</title>
        <authorList>
            <person name="Xu Z."/>
            <person name="Zhang Z."/>
            <person name="Masuda Y."/>
            <person name="Itoh H."/>
            <person name="Senoo K."/>
        </authorList>
    </citation>
    <scope>NUCLEOTIDE SEQUENCE</scope>
    <source>
        <strain evidence="14">Red875</strain>
    </source>
</reference>
<evidence type="ECO:0000256" key="11">
    <source>
        <dbReference type="ARBA" id="ARBA00023291"/>
    </source>
</evidence>
<comment type="caution">
    <text evidence="14">The sequence shown here is derived from an EMBL/GenBank/DDBJ whole genome shotgun (WGS) entry which is preliminary data.</text>
</comment>
<dbReference type="Pfam" id="PF13247">
    <property type="entry name" value="Fer4_11"/>
    <property type="match status" value="1"/>
</dbReference>
<evidence type="ECO:0000256" key="3">
    <source>
        <dbReference type="ARBA" id="ARBA00004196"/>
    </source>
</evidence>
<dbReference type="PANTHER" id="PTHR43518:SF1">
    <property type="entry name" value="RESPIRATORY NITRATE REDUCTASE 1 BETA CHAIN"/>
    <property type="match status" value="1"/>
</dbReference>
<proteinExistence type="predicted"/>
<dbReference type="GO" id="GO:0046872">
    <property type="term" value="F:metal ion binding"/>
    <property type="evidence" value="ECO:0007669"/>
    <property type="project" value="UniProtKB-KW"/>
</dbReference>
<comment type="subcellular location">
    <subcellularLocation>
        <location evidence="3">Cell envelope</location>
    </subcellularLocation>
</comment>
<organism evidence="14 15">
    <name type="scientific">Geomesophilobacter sediminis</name>
    <dbReference type="NCBI Taxonomy" id="2798584"/>
    <lineage>
        <taxon>Bacteria</taxon>
        <taxon>Pseudomonadati</taxon>
        <taxon>Thermodesulfobacteriota</taxon>
        <taxon>Desulfuromonadia</taxon>
        <taxon>Geobacterales</taxon>
        <taxon>Geobacteraceae</taxon>
        <taxon>Geomesophilobacter</taxon>
    </lineage>
</organism>
<keyword evidence="7" id="KW-0677">Repeat</keyword>
<evidence type="ECO:0000256" key="7">
    <source>
        <dbReference type="ARBA" id="ARBA00022737"/>
    </source>
</evidence>
<dbReference type="PANTHER" id="PTHR43518">
    <property type="entry name" value="NITRATE REDUCTASE BETA SUBUNIT"/>
    <property type="match status" value="1"/>
</dbReference>
<evidence type="ECO:0000313" key="14">
    <source>
        <dbReference type="EMBL" id="MBJ6727145.1"/>
    </source>
</evidence>
<feature type="domain" description="4Fe-4S ferredoxin-type" evidence="13">
    <location>
        <begin position="7"/>
        <end position="35"/>
    </location>
</feature>
<dbReference type="EC" id="1.7.99.4" evidence="14"/>
<keyword evidence="6" id="KW-0479">Metal-binding</keyword>
<sequence length="484" mass="54851">MDVRAQIVMAFHLDKCIGCHTCSISCKNIWSDRKGTEYMWWNNVETKPGIGYPRGWENQERYHGGWVRDGNQVRLNSVNRGGTLFSLFFQPHLPEIEDYYEPFDFDYGNLMGAPDSDDQPVAAAFSQVSGERIEQIKGSANWDDDLSGSRRYAAKDPNLPDARLVEAYDTIFMQYLPRICNHCLHPSCMASCPSRALYKRGEDGVVLVDQNVCKGWRFCVTACPYKKVYFNWQSGKAEKCIFCYPRVESGQVNACAQSCVGRIRYVGVVLYDAEQVADALLKDDPDLVEAMRALILDPADPQVREAAAKNGVSEQWLRSAQQSPIYPLVKQFRVAFPLHPEFRTFPMTWYIPALSPVLSVYGETHRVLEHGMIPDPQLLRIPAGYQARLLAGGNRHLIEEALRKLFAMRVYLRGENLGKPADPEVLKKAGLDAEGARQLYKLFALTGYHDRHVIPPQVRESQGPEERKKGAGVGIIKKSRREKR</sequence>
<protein>
    <submittedName>
        <fullName evidence="14">Nitrate reductase subunit beta</fullName>
        <ecNumber evidence="14">1.7.99.4</ecNumber>
    </submittedName>
</protein>
<evidence type="ECO:0000256" key="8">
    <source>
        <dbReference type="ARBA" id="ARBA00022982"/>
    </source>
</evidence>
<gene>
    <name evidence="14" type="primary">narH</name>
    <name evidence="14" type="ORF">JFN93_20735</name>
</gene>
<evidence type="ECO:0000313" key="15">
    <source>
        <dbReference type="Proteomes" id="UP000636888"/>
    </source>
</evidence>
<evidence type="ECO:0000256" key="6">
    <source>
        <dbReference type="ARBA" id="ARBA00022723"/>
    </source>
</evidence>
<dbReference type="Proteomes" id="UP000636888">
    <property type="component" value="Unassembled WGS sequence"/>
</dbReference>
<evidence type="ECO:0000256" key="5">
    <source>
        <dbReference type="ARBA" id="ARBA00022485"/>
    </source>
</evidence>
<dbReference type="InterPro" id="IPR029263">
    <property type="entry name" value="Nitr_red_bet_C"/>
</dbReference>
<keyword evidence="5" id="KW-0004">4Fe-4S</keyword>
<dbReference type="AlphaFoldDB" id="A0A8J7M1V6"/>
<evidence type="ECO:0000256" key="10">
    <source>
        <dbReference type="ARBA" id="ARBA00023014"/>
    </source>
</evidence>
<evidence type="ECO:0000256" key="9">
    <source>
        <dbReference type="ARBA" id="ARBA00023004"/>
    </source>
</evidence>
<dbReference type="InterPro" id="IPR006547">
    <property type="entry name" value="NO3_Rdtase_bsu"/>
</dbReference>
<evidence type="ECO:0000256" key="2">
    <source>
        <dbReference type="ARBA" id="ARBA00001966"/>
    </source>
</evidence>
<dbReference type="GO" id="GO:0008940">
    <property type="term" value="F:nitrate reductase activity"/>
    <property type="evidence" value="ECO:0007669"/>
    <property type="project" value="InterPro"/>
</dbReference>
<keyword evidence="15" id="KW-1185">Reference proteome</keyword>
<dbReference type="EMBL" id="JAEMHM010000020">
    <property type="protein sequence ID" value="MBJ6727145.1"/>
    <property type="molecule type" value="Genomic_DNA"/>
</dbReference>
<dbReference type="GO" id="GO:0042126">
    <property type="term" value="P:nitrate metabolic process"/>
    <property type="evidence" value="ECO:0007669"/>
    <property type="project" value="InterPro"/>
</dbReference>
<name>A0A8J7M1V6_9BACT</name>
<evidence type="ECO:0000256" key="1">
    <source>
        <dbReference type="ARBA" id="ARBA00001927"/>
    </source>
</evidence>
<evidence type="ECO:0000259" key="13">
    <source>
        <dbReference type="PROSITE" id="PS51379"/>
    </source>
</evidence>
<dbReference type="GO" id="GO:0009325">
    <property type="term" value="C:nitrate reductase complex"/>
    <property type="evidence" value="ECO:0007669"/>
    <property type="project" value="InterPro"/>
</dbReference>
<dbReference type="GO" id="GO:0016020">
    <property type="term" value="C:membrane"/>
    <property type="evidence" value="ECO:0007669"/>
    <property type="project" value="TreeGrafter"/>
</dbReference>
<keyword evidence="11" id="KW-0003">3Fe-4S</keyword>
<comment type="cofactor">
    <cofactor evidence="1">
        <name>[3Fe-4S] cluster</name>
        <dbReference type="ChEBI" id="CHEBI:21137"/>
    </cofactor>
</comment>
<dbReference type="Gene3D" id="3.30.70.20">
    <property type="match status" value="3"/>
</dbReference>
<accession>A0A8J7M1V6</accession>
<dbReference type="GO" id="GO:0051538">
    <property type="term" value="F:3 iron, 4 sulfur cluster binding"/>
    <property type="evidence" value="ECO:0007669"/>
    <property type="project" value="UniProtKB-KW"/>
</dbReference>
<dbReference type="GO" id="GO:0009055">
    <property type="term" value="F:electron transfer activity"/>
    <property type="evidence" value="ECO:0007669"/>
    <property type="project" value="TreeGrafter"/>
</dbReference>
<keyword evidence="10" id="KW-0411">Iron-sulfur</keyword>
<comment type="cofactor">
    <cofactor evidence="2">
        <name>[4Fe-4S] cluster</name>
        <dbReference type="ChEBI" id="CHEBI:49883"/>
    </cofactor>
</comment>
<dbReference type="RefSeq" id="WP_199386057.1">
    <property type="nucleotide sequence ID" value="NZ_JAEMHM010000020.1"/>
</dbReference>
<keyword evidence="4" id="KW-0813">Transport</keyword>
<feature type="region of interest" description="Disordered" evidence="12">
    <location>
        <begin position="455"/>
        <end position="484"/>
    </location>
</feature>
<dbReference type="GO" id="GO:0009061">
    <property type="term" value="P:anaerobic respiration"/>
    <property type="evidence" value="ECO:0007669"/>
    <property type="project" value="TreeGrafter"/>
</dbReference>
<feature type="domain" description="4Fe-4S ferredoxin-type" evidence="13">
    <location>
        <begin position="204"/>
        <end position="233"/>
    </location>
</feature>
<dbReference type="NCBIfam" id="TIGR01660">
    <property type="entry name" value="narH"/>
    <property type="match status" value="1"/>
</dbReference>
<keyword evidence="9" id="KW-0408">Iron</keyword>
<evidence type="ECO:0000256" key="4">
    <source>
        <dbReference type="ARBA" id="ARBA00022448"/>
    </source>
</evidence>
<feature type="domain" description="4Fe-4S ferredoxin-type" evidence="13">
    <location>
        <begin position="171"/>
        <end position="202"/>
    </location>
</feature>
<dbReference type="GO" id="GO:0030313">
    <property type="term" value="C:cell envelope"/>
    <property type="evidence" value="ECO:0007669"/>
    <property type="project" value="UniProtKB-SubCell"/>
</dbReference>
<keyword evidence="14" id="KW-0560">Oxidoreductase</keyword>